<name>A0A0E0LCZ8_ORYPU</name>
<dbReference type="Proteomes" id="UP000026962">
    <property type="component" value="Chromosome 6"/>
</dbReference>
<keyword evidence="1" id="KW-0732">Signal</keyword>
<dbReference type="Gramene" id="OPUNC06G17650.1">
    <property type="protein sequence ID" value="OPUNC06G17650.1"/>
    <property type="gene ID" value="OPUNC06G17650"/>
</dbReference>
<evidence type="ECO:0000313" key="2">
    <source>
        <dbReference type="EnsemblPlants" id="OPUNC06G17650.1"/>
    </source>
</evidence>
<accession>A0A0E0LCZ8</accession>
<feature type="chain" id="PRO_5002366376" evidence="1">
    <location>
        <begin position="23"/>
        <end position="59"/>
    </location>
</feature>
<dbReference type="HOGENOM" id="CLU_2964996_0_0_1"/>
<keyword evidence="3" id="KW-1185">Reference proteome</keyword>
<dbReference type="AlphaFoldDB" id="A0A0E0LCZ8"/>
<protein>
    <submittedName>
        <fullName evidence="2">Uncharacterized protein</fullName>
    </submittedName>
</protein>
<evidence type="ECO:0000256" key="1">
    <source>
        <dbReference type="SAM" id="SignalP"/>
    </source>
</evidence>
<proteinExistence type="predicted"/>
<reference evidence="2" key="2">
    <citation type="submission" date="2018-05" db="EMBL/GenBank/DDBJ databases">
        <title>OpunRS2 (Oryza punctata Reference Sequence Version 2).</title>
        <authorList>
            <person name="Zhang J."/>
            <person name="Kudrna D."/>
            <person name="Lee S."/>
            <person name="Talag J."/>
            <person name="Welchert J."/>
            <person name="Wing R.A."/>
        </authorList>
    </citation>
    <scope>NUCLEOTIDE SEQUENCE [LARGE SCALE GENOMIC DNA]</scope>
</reference>
<reference evidence="2" key="1">
    <citation type="submission" date="2015-04" db="UniProtKB">
        <authorList>
            <consortium name="EnsemblPlants"/>
        </authorList>
    </citation>
    <scope>IDENTIFICATION</scope>
</reference>
<evidence type="ECO:0000313" key="3">
    <source>
        <dbReference type="Proteomes" id="UP000026962"/>
    </source>
</evidence>
<dbReference type="EnsemblPlants" id="OPUNC06G17650.1">
    <property type="protein sequence ID" value="OPUNC06G17650.1"/>
    <property type="gene ID" value="OPUNC06G17650"/>
</dbReference>
<sequence length="59" mass="6337">MTVVRSCSPRLLLLLLLVVTGGLVVLPAAASTGKSGKSGHTSFSTKYDSQVFEWGWKKK</sequence>
<feature type="signal peptide" evidence="1">
    <location>
        <begin position="1"/>
        <end position="22"/>
    </location>
</feature>
<organism evidence="2">
    <name type="scientific">Oryza punctata</name>
    <name type="common">Red rice</name>
    <dbReference type="NCBI Taxonomy" id="4537"/>
    <lineage>
        <taxon>Eukaryota</taxon>
        <taxon>Viridiplantae</taxon>
        <taxon>Streptophyta</taxon>
        <taxon>Embryophyta</taxon>
        <taxon>Tracheophyta</taxon>
        <taxon>Spermatophyta</taxon>
        <taxon>Magnoliopsida</taxon>
        <taxon>Liliopsida</taxon>
        <taxon>Poales</taxon>
        <taxon>Poaceae</taxon>
        <taxon>BOP clade</taxon>
        <taxon>Oryzoideae</taxon>
        <taxon>Oryzeae</taxon>
        <taxon>Oryzinae</taxon>
        <taxon>Oryza</taxon>
    </lineage>
</organism>